<name>B3TCS2_9BACT</name>
<proteinExistence type="predicted"/>
<dbReference type="EMBL" id="EU016673">
    <property type="protein sequence ID" value="ABZ10381.1"/>
    <property type="molecule type" value="Genomic_DNA"/>
</dbReference>
<reference evidence="1" key="1">
    <citation type="journal article" date="2008" name="ISME J.">
        <title>Genomic patterns of recombination, clonal divergence and environment in marine microbial populations.</title>
        <authorList>
            <person name="Konstantinidis K.T."/>
            <person name="Delong E.F."/>
        </authorList>
    </citation>
    <scope>NUCLEOTIDE SEQUENCE</scope>
</reference>
<accession>B3TCS2</accession>
<dbReference type="Pfam" id="PF10984">
    <property type="entry name" value="DUF2794"/>
    <property type="match status" value="1"/>
</dbReference>
<evidence type="ECO:0000313" key="1">
    <source>
        <dbReference type="EMBL" id="ABZ10381.1"/>
    </source>
</evidence>
<evidence type="ECO:0008006" key="2">
    <source>
        <dbReference type="Google" id="ProtNLM"/>
    </source>
</evidence>
<organism evidence="1">
    <name type="scientific">uncultured marine bacterium HF4000_APKG2098</name>
    <dbReference type="NCBI Taxonomy" id="455614"/>
    <lineage>
        <taxon>Bacteria</taxon>
        <taxon>environmental samples</taxon>
    </lineage>
</organism>
<sequence>MKHLKLVVNNKNKKKDIFFNKKELKLILNLYAKMVADGEWKDYGLSISKKEVSFNVYHRASEFPAYKITKNLTPKNENEKYLIKDTQNRIINNSENLQNLIKKIIWKKFKLVN</sequence>
<protein>
    <recommendedName>
        <fullName evidence="2">DUF2794 domain-containing protein</fullName>
    </recommendedName>
</protein>
<dbReference type="AlphaFoldDB" id="B3TCS2"/>
<gene>
    <name evidence="1" type="ORF">ALOHA_HF4000APKG2098ctg39</name>
</gene>
<dbReference type="InterPro" id="IPR021252">
    <property type="entry name" value="DUF2794"/>
</dbReference>